<protein>
    <submittedName>
        <fullName evidence="1">Uncharacterized protein</fullName>
    </submittedName>
</protein>
<proteinExistence type="predicted"/>
<evidence type="ECO:0000313" key="1">
    <source>
        <dbReference type="EMBL" id="KGJ71322.1"/>
    </source>
</evidence>
<dbReference type="AlphaFoldDB" id="A0A837CQ83"/>
<organism evidence="1 2">
    <name type="scientific">Bradyrhizobium diazoefficiens SEMIA 5080</name>
    <dbReference type="NCBI Taxonomy" id="754504"/>
    <lineage>
        <taxon>Bacteria</taxon>
        <taxon>Pseudomonadati</taxon>
        <taxon>Pseudomonadota</taxon>
        <taxon>Alphaproteobacteria</taxon>
        <taxon>Hyphomicrobiales</taxon>
        <taxon>Nitrobacteraceae</taxon>
        <taxon>Bradyrhizobium</taxon>
    </lineage>
</organism>
<accession>A0A837CQ83</accession>
<dbReference type="EMBL" id="ADOU02000004">
    <property type="protein sequence ID" value="KGJ71322.1"/>
    <property type="molecule type" value="Genomic_DNA"/>
</dbReference>
<sequence length="91" mass="9843">MKSGTSPSDQRLPDVLANVAALLSQVEALKIKTADDARQAIFLLELANTCIRLIVGQTNLDEEVRKALLAHSAMIDMRLGAARRDASILKS</sequence>
<name>A0A837CQ83_9BRAD</name>
<comment type="caution">
    <text evidence="1">The sequence shown here is derived from an EMBL/GenBank/DDBJ whole genome shotgun (WGS) entry which is preliminary data.</text>
</comment>
<dbReference type="Proteomes" id="UP000024900">
    <property type="component" value="Unassembled WGS sequence"/>
</dbReference>
<gene>
    <name evidence="1" type="ORF">BJA5080_08420</name>
</gene>
<reference evidence="1 2" key="1">
    <citation type="journal article" date="2014" name="BMC Genomics">
        <title>Comparative genomics of Bradyrhizobium japonicum CPAC 15 and Bradyrhizobium diazoefficiens CPAC 7: elite model strains for understanding symbiotic performance with soybean.</title>
        <authorList>
            <person name="Siqueira A.F."/>
            <person name="Ormeno-Orrillo E."/>
            <person name="Souza R.C."/>
            <person name="Rodrigues E.P."/>
            <person name="Almeida L.G."/>
            <person name="Barcellos F.G."/>
            <person name="Batista J.S."/>
            <person name="Nakatami A.S."/>
            <person name="Martinez-Romero E."/>
            <person name="Vasconcelos A.T."/>
            <person name="Hungria M."/>
        </authorList>
    </citation>
    <scope>NUCLEOTIDE SEQUENCE [LARGE SCALE GENOMIC DNA]</scope>
    <source>
        <strain evidence="1 2">SEMIA 5080</strain>
    </source>
</reference>
<evidence type="ECO:0000313" key="2">
    <source>
        <dbReference type="Proteomes" id="UP000024900"/>
    </source>
</evidence>